<keyword evidence="1" id="KW-0812">Transmembrane</keyword>
<keyword evidence="1" id="KW-1133">Transmembrane helix</keyword>
<evidence type="ECO:0000313" key="2">
    <source>
        <dbReference type="EMBL" id="SHG99360.1"/>
    </source>
</evidence>
<evidence type="ECO:0000313" key="3">
    <source>
        <dbReference type="Proteomes" id="UP000199758"/>
    </source>
</evidence>
<dbReference type="AlphaFoldDB" id="A0A1M5PC74"/>
<feature type="transmembrane region" description="Helical" evidence="1">
    <location>
        <begin position="131"/>
        <end position="149"/>
    </location>
</feature>
<evidence type="ECO:0008006" key="4">
    <source>
        <dbReference type="Google" id="ProtNLM"/>
    </source>
</evidence>
<reference evidence="2 3" key="1">
    <citation type="submission" date="2016-11" db="EMBL/GenBank/DDBJ databases">
        <authorList>
            <person name="Jaros S."/>
            <person name="Januszkiewicz K."/>
            <person name="Wedrychowicz H."/>
        </authorList>
    </citation>
    <scope>NUCLEOTIDE SEQUENCE [LARGE SCALE GENOMIC DNA]</scope>
    <source>
        <strain evidence="2 3">CGMCC 1.7049</strain>
    </source>
</reference>
<dbReference type="RefSeq" id="WP_245793244.1">
    <property type="nucleotide sequence ID" value="NZ_FQWZ01000004.1"/>
</dbReference>
<feature type="transmembrane region" description="Helical" evidence="1">
    <location>
        <begin position="101"/>
        <end position="125"/>
    </location>
</feature>
<feature type="transmembrane region" description="Helical" evidence="1">
    <location>
        <begin position="182"/>
        <end position="208"/>
    </location>
</feature>
<sequence length="214" mass="24188">MIDVAVGTIPLAVKLGYSAFMAVLVPVYLRHYGPTNFLYLCDVALLLTLAGVWLESPLLLSVATTGILVPQMFWLADFIVRATRRRATGMTDYMFDPRRSRLLRGLSLFHGWLPLLLVYLVARVGYDPRAFWVWTGLATLLLLVCYFYLPPPTPHRQGITPVNINYVYGLSDEVPQRWMPGWAWMVFIVIGSPLLLYAPAHGLMLWLMPLPGAH</sequence>
<feature type="transmembrane region" description="Helical" evidence="1">
    <location>
        <begin position="36"/>
        <end position="54"/>
    </location>
</feature>
<dbReference type="STRING" id="490188.SAMN04488068_2154"/>
<organism evidence="2 3">
    <name type="scientific">Hydrocarboniphaga daqingensis</name>
    <dbReference type="NCBI Taxonomy" id="490188"/>
    <lineage>
        <taxon>Bacteria</taxon>
        <taxon>Pseudomonadati</taxon>
        <taxon>Pseudomonadota</taxon>
        <taxon>Gammaproteobacteria</taxon>
        <taxon>Nevskiales</taxon>
        <taxon>Nevskiaceae</taxon>
        <taxon>Hydrocarboniphaga</taxon>
    </lineage>
</organism>
<protein>
    <recommendedName>
        <fullName evidence="4">Membrane-associated protein</fullName>
    </recommendedName>
</protein>
<keyword evidence="3" id="KW-1185">Reference proteome</keyword>
<evidence type="ECO:0000256" key="1">
    <source>
        <dbReference type="SAM" id="Phobius"/>
    </source>
</evidence>
<dbReference type="Proteomes" id="UP000199758">
    <property type="component" value="Unassembled WGS sequence"/>
</dbReference>
<feature type="transmembrane region" description="Helical" evidence="1">
    <location>
        <begin position="60"/>
        <end position="80"/>
    </location>
</feature>
<gene>
    <name evidence="2" type="ORF">SAMN04488068_2154</name>
</gene>
<dbReference type="EMBL" id="FQWZ01000004">
    <property type="protein sequence ID" value="SHG99360.1"/>
    <property type="molecule type" value="Genomic_DNA"/>
</dbReference>
<keyword evidence="1" id="KW-0472">Membrane</keyword>
<feature type="transmembrane region" description="Helical" evidence="1">
    <location>
        <begin position="6"/>
        <end position="29"/>
    </location>
</feature>
<proteinExistence type="predicted"/>
<accession>A0A1M5PC74</accession>
<name>A0A1M5PC74_9GAMM</name>